<keyword evidence="2" id="KW-1185">Reference proteome</keyword>
<organism evidence="1 2">
    <name type="scientific">Trifolium medium</name>
    <dbReference type="NCBI Taxonomy" id="97028"/>
    <lineage>
        <taxon>Eukaryota</taxon>
        <taxon>Viridiplantae</taxon>
        <taxon>Streptophyta</taxon>
        <taxon>Embryophyta</taxon>
        <taxon>Tracheophyta</taxon>
        <taxon>Spermatophyta</taxon>
        <taxon>Magnoliopsida</taxon>
        <taxon>eudicotyledons</taxon>
        <taxon>Gunneridae</taxon>
        <taxon>Pentapetalae</taxon>
        <taxon>rosids</taxon>
        <taxon>fabids</taxon>
        <taxon>Fabales</taxon>
        <taxon>Fabaceae</taxon>
        <taxon>Papilionoideae</taxon>
        <taxon>50 kb inversion clade</taxon>
        <taxon>NPAAA clade</taxon>
        <taxon>Hologalegina</taxon>
        <taxon>IRL clade</taxon>
        <taxon>Trifolieae</taxon>
        <taxon>Trifolium</taxon>
    </lineage>
</organism>
<dbReference type="AlphaFoldDB" id="A0A392UIE8"/>
<sequence>MSVSEYAAKFEDLCRFVPHYNTMEAEED</sequence>
<evidence type="ECO:0000313" key="2">
    <source>
        <dbReference type="Proteomes" id="UP000265520"/>
    </source>
</evidence>
<evidence type="ECO:0008006" key="3">
    <source>
        <dbReference type="Google" id="ProtNLM"/>
    </source>
</evidence>
<dbReference type="Proteomes" id="UP000265520">
    <property type="component" value="Unassembled WGS sequence"/>
</dbReference>
<feature type="non-terminal residue" evidence="1">
    <location>
        <position position="28"/>
    </location>
</feature>
<dbReference type="EMBL" id="LXQA010834399">
    <property type="protein sequence ID" value="MCI73252.1"/>
    <property type="molecule type" value="Genomic_DNA"/>
</dbReference>
<reference evidence="1 2" key="1">
    <citation type="journal article" date="2018" name="Front. Plant Sci.">
        <title>Red Clover (Trifolium pratense) and Zigzag Clover (T. medium) - A Picture of Genomic Similarities and Differences.</title>
        <authorList>
            <person name="Dluhosova J."/>
            <person name="Istvanek J."/>
            <person name="Nedelnik J."/>
            <person name="Repkova J."/>
        </authorList>
    </citation>
    <scope>NUCLEOTIDE SEQUENCE [LARGE SCALE GENOMIC DNA]</scope>
    <source>
        <strain evidence="2">cv. 10/8</strain>
        <tissue evidence="1">Leaf</tissue>
    </source>
</reference>
<protein>
    <recommendedName>
        <fullName evidence="3">Gag polyprotein-related</fullName>
    </recommendedName>
</protein>
<comment type="caution">
    <text evidence="1">The sequence shown here is derived from an EMBL/GenBank/DDBJ whole genome shotgun (WGS) entry which is preliminary data.</text>
</comment>
<proteinExistence type="predicted"/>
<name>A0A392UIE8_9FABA</name>
<evidence type="ECO:0000313" key="1">
    <source>
        <dbReference type="EMBL" id="MCI73252.1"/>
    </source>
</evidence>
<accession>A0A392UIE8</accession>